<keyword evidence="6" id="KW-0378">Hydrolase</keyword>
<organism evidence="11 12">
    <name type="scientific">Candidatus Ornithomonoglobus merdipullorum</name>
    <dbReference type="NCBI Taxonomy" id="2840895"/>
    <lineage>
        <taxon>Bacteria</taxon>
        <taxon>Bacillati</taxon>
        <taxon>Bacillota</taxon>
        <taxon>Clostridia</taxon>
        <taxon>Candidatus Ornithomonoglobus</taxon>
    </lineage>
</organism>
<evidence type="ECO:0000256" key="1">
    <source>
        <dbReference type="ARBA" id="ARBA00001947"/>
    </source>
</evidence>
<comment type="caution">
    <text evidence="11">The sequence shown here is derived from an EMBL/GenBank/DDBJ whole genome shotgun (WGS) entry which is preliminary data.</text>
</comment>
<name>A0A9D1MAT7_9FIRM</name>
<keyword evidence="7" id="KW-0862">Zinc</keyword>
<evidence type="ECO:0000256" key="7">
    <source>
        <dbReference type="ARBA" id="ARBA00022833"/>
    </source>
</evidence>
<evidence type="ECO:0000256" key="9">
    <source>
        <dbReference type="SAM" id="SignalP"/>
    </source>
</evidence>
<evidence type="ECO:0000256" key="8">
    <source>
        <dbReference type="ARBA" id="ARBA00023049"/>
    </source>
</evidence>
<keyword evidence="8" id="KW-0482">Metalloprotease</keyword>
<keyword evidence="5" id="KW-0677">Repeat</keyword>
<evidence type="ECO:0000313" key="11">
    <source>
        <dbReference type="EMBL" id="HIU56774.1"/>
    </source>
</evidence>
<dbReference type="InterPro" id="IPR018497">
    <property type="entry name" value="Peptidase_M13_C"/>
</dbReference>
<evidence type="ECO:0000256" key="3">
    <source>
        <dbReference type="ARBA" id="ARBA00022670"/>
    </source>
</evidence>
<dbReference type="PRINTS" id="PR00786">
    <property type="entry name" value="NEPRILYSIN"/>
</dbReference>
<dbReference type="Gene3D" id="1.10.1380.10">
    <property type="entry name" value="Neutral endopeptidase , domain2"/>
    <property type="match status" value="1"/>
</dbReference>
<reference evidence="11" key="1">
    <citation type="submission" date="2020-10" db="EMBL/GenBank/DDBJ databases">
        <authorList>
            <person name="Gilroy R."/>
        </authorList>
    </citation>
    <scope>NUCLEOTIDE SEQUENCE</scope>
    <source>
        <strain evidence="11">USAMLcec3-3695</strain>
    </source>
</reference>
<dbReference type="CDD" id="cd08662">
    <property type="entry name" value="M13"/>
    <property type="match status" value="1"/>
</dbReference>
<evidence type="ECO:0000256" key="4">
    <source>
        <dbReference type="ARBA" id="ARBA00022723"/>
    </source>
</evidence>
<keyword evidence="9" id="KW-0732">Signal</keyword>
<evidence type="ECO:0000256" key="6">
    <source>
        <dbReference type="ARBA" id="ARBA00022801"/>
    </source>
</evidence>
<comment type="cofactor">
    <cofactor evidence="1">
        <name>Zn(2+)</name>
        <dbReference type="ChEBI" id="CHEBI:29105"/>
    </cofactor>
</comment>
<feature type="signal peptide" evidence="9">
    <location>
        <begin position="1"/>
        <end position="24"/>
    </location>
</feature>
<evidence type="ECO:0000256" key="2">
    <source>
        <dbReference type="ARBA" id="ARBA00007357"/>
    </source>
</evidence>
<dbReference type="Pfam" id="PF05649">
    <property type="entry name" value="Peptidase_M13_N"/>
    <property type="match status" value="1"/>
</dbReference>
<dbReference type="InterPro" id="IPR001119">
    <property type="entry name" value="SLH_dom"/>
</dbReference>
<dbReference type="InterPro" id="IPR000718">
    <property type="entry name" value="Peptidase_M13"/>
</dbReference>
<dbReference type="GO" id="GO:0005886">
    <property type="term" value="C:plasma membrane"/>
    <property type="evidence" value="ECO:0007669"/>
    <property type="project" value="TreeGrafter"/>
</dbReference>
<comment type="similarity">
    <text evidence="2">Belongs to the peptidase M13 family.</text>
</comment>
<feature type="domain" description="SLH" evidence="10">
    <location>
        <begin position="96"/>
        <end position="159"/>
    </location>
</feature>
<dbReference type="PROSITE" id="PS51885">
    <property type="entry name" value="NEPRILYSIN"/>
    <property type="match status" value="1"/>
</dbReference>
<keyword evidence="3" id="KW-0645">Protease</keyword>
<protein>
    <submittedName>
        <fullName evidence="11">S-layer homology domain-containing protein</fullName>
    </submittedName>
</protein>
<dbReference type="PANTHER" id="PTHR11733:SF167">
    <property type="entry name" value="FI17812P1-RELATED"/>
    <property type="match status" value="1"/>
</dbReference>
<dbReference type="InterPro" id="IPR008753">
    <property type="entry name" value="Peptidase_M13_N"/>
</dbReference>
<dbReference type="SUPFAM" id="SSF55486">
    <property type="entry name" value="Metalloproteases ('zincins'), catalytic domain"/>
    <property type="match status" value="1"/>
</dbReference>
<reference evidence="11" key="2">
    <citation type="journal article" date="2021" name="PeerJ">
        <title>Extensive microbial diversity within the chicken gut microbiome revealed by metagenomics and culture.</title>
        <authorList>
            <person name="Gilroy R."/>
            <person name="Ravi A."/>
            <person name="Getino M."/>
            <person name="Pursley I."/>
            <person name="Horton D.L."/>
            <person name="Alikhan N.F."/>
            <person name="Baker D."/>
            <person name="Gharbi K."/>
            <person name="Hall N."/>
            <person name="Watson M."/>
            <person name="Adriaenssens E.M."/>
            <person name="Foster-Nyarko E."/>
            <person name="Jarju S."/>
            <person name="Secka A."/>
            <person name="Antonio M."/>
            <person name="Oren A."/>
            <person name="Chaudhuri R.R."/>
            <person name="La Ragione R."/>
            <person name="Hildebrand F."/>
            <person name="Pallen M.J."/>
        </authorList>
    </citation>
    <scope>NUCLEOTIDE SEQUENCE</scope>
    <source>
        <strain evidence="11">USAMLcec3-3695</strain>
    </source>
</reference>
<dbReference type="GO" id="GO:0004222">
    <property type="term" value="F:metalloendopeptidase activity"/>
    <property type="evidence" value="ECO:0007669"/>
    <property type="project" value="InterPro"/>
</dbReference>
<keyword evidence="4" id="KW-0479">Metal-binding</keyword>
<proteinExistence type="inferred from homology"/>
<gene>
    <name evidence="11" type="ORF">IAA61_03050</name>
</gene>
<accession>A0A9D1MAT7</accession>
<dbReference type="InterPro" id="IPR024079">
    <property type="entry name" value="MetalloPept_cat_dom_sf"/>
</dbReference>
<dbReference type="GO" id="GO:0016485">
    <property type="term" value="P:protein processing"/>
    <property type="evidence" value="ECO:0007669"/>
    <property type="project" value="TreeGrafter"/>
</dbReference>
<evidence type="ECO:0000259" key="10">
    <source>
        <dbReference type="PROSITE" id="PS51272"/>
    </source>
</evidence>
<feature type="chain" id="PRO_5038606455" evidence="9">
    <location>
        <begin position="25"/>
        <end position="782"/>
    </location>
</feature>
<dbReference type="PROSITE" id="PS51272">
    <property type="entry name" value="SLH"/>
    <property type="match status" value="2"/>
</dbReference>
<dbReference type="Proteomes" id="UP000824109">
    <property type="component" value="Unassembled WGS sequence"/>
</dbReference>
<dbReference type="EMBL" id="DVNB01000029">
    <property type="protein sequence ID" value="HIU56774.1"/>
    <property type="molecule type" value="Genomic_DNA"/>
</dbReference>
<sequence length="782" mass="86948">MMTKRVASIVLSASLLFSGVSSFAADEYLTRGEAADMLVTAADDYNDGITVSDIMSGYEDGSLREDSNVTRAEMLVMLERAFGDLPEPAGHNARVAIPAEKFTDVPEWARTELSDVLGAGIAAGTGDGYFSPDEPVTKDQAELFIERTYSIFGTNPKDDFYAAVNKEALETMDLIPGLTMGGAIYDLNEKATAQIKQIIEEITSAEHDNGTPEQKLSDMYKTITAVGSGSYNDISPLRKYLDMVDSARTAADLADVNATLSEEICCAPLMDFSVVTDMKDSTKHIVSFDVPETSFTKDFYEDTESKQYEIFMDYMSGIFMLGGEDEAKAREDARLYFEFEKTLAGAAMNREDYSDVDKSYNIFTMDELKNMFSGFGLDAIYSASLIGPADRIAVTDVGLTQALACYIKDENLEELKAYMKMQLLLRYGSTLSRDFGEASNEFSKEILGTDSAASEDDVYSMQLQDAMPEYIGRLYSERFFSEEAKRDVENMVREIVDVYKERIDVLDWMSDATKAGAQKKLDTLMIKVGYPDSFECAADNAEILPPEDGGSYFINLVSLKKAEKVYNASLLNEPVDKSEWALEPFTVNAYYTSTSNDITFPAAILQEPLYDVNASFEENLGGIGFIIAHEITHAFDNNGAKFDENGNAADWWAPEDYETFSRLCADMITFYDGCEGIPGIPMNGTLTLSENIADQGAVQCITEIESRREEPDFRTLYISFAKSMAATTTRSYAEYAASFDYHSNEKLRVNRTVVNCPEFYEAFGISETDGMWVAPEDRVRIW</sequence>
<dbReference type="PANTHER" id="PTHR11733">
    <property type="entry name" value="ZINC METALLOPROTEASE FAMILY M13 NEPRILYSIN-RELATED"/>
    <property type="match status" value="1"/>
</dbReference>
<dbReference type="Gene3D" id="3.40.390.10">
    <property type="entry name" value="Collagenase (Catalytic Domain)"/>
    <property type="match status" value="1"/>
</dbReference>
<dbReference type="GO" id="GO:0046872">
    <property type="term" value="F:metal ion binding"/>
    <property type="evidence" value="ECO:0007669"/>
    <property type="project" value="UniProtKB-KW"/>
</dbReference>
<dbReference type="InterPro" id="IPR042089">
    <property type="entry name" value="Peptidase_M13_dom_2"/>
</dbReference>
<dbReference type="Pfam" id="PF00395">
    <property type="entry name" value="SLH"/>
    <property type="match status" value="2"/>
</dbReference>
<evidence type="ECO:0000313" key="12">
    <source>
        <dbReference type="Proteomes" id="UP000824109"/>
    </source>
</evidence>
<dbReference type="AlphaFoldDB" id="A0A9D1MAT7"/>
<evidence type="ECO:0000256" key="5">
    <source>
        <dbReference type="ARBA" id="ARBA00022737"/>
    </source>
</evidence>
<feature type="domain" description="SLH" evidence="10">
    <location>
        <begin position="21"/>
        <end position="92"/>
    </location>
</feature>
<dbReference type="Pfam" id="PF01431">
    <property type="entry name" value="Peptidase_M13"/>
    <property type="match status" value="1"/>
</dbReference>